<organism evidence="7 8">
    <name type="scientific">Sulfobacillus benefaciens</name>
    <dbReference type="NCBI Taxonomy" id="453960"/>
    <lineage>
        <taxon>Bacteria</taxon>
        <taxon>Bacillati</taxon>
        <taxon>Bacillota</taxon>
        <taxon>Clostridia</taxon>
        <taxon>Eubacteriales</taxon>
        <taxon>Clostridiales Family XVII. Incertae Sedis</taxon>
        <taxon>Sulfobacillus</taxon>
    </lineage>
</organism>
<keyword evidence="4 5" id="KW-0472">Membrane</keyword>
<evidence type="ECO:0000256" key="4">
    <source>
        <dbReference type="ARBA" id="ARBA00023136"/>
    </source>
</evidence>
<dbReference type="AlphaFoldDB" id="A0A2T2XA26"/>
<dbReference type="Pfam" id="PF12698">
    <property type="entry name" value="ABC2_membrane_3"/>
    <property type="match status" value="1"/>
</dbReference>
<name>A0A2T2XA26_9FIRM</name>
<dbReference type="EMBL" id="PXYW01000065">
    <property type="protein sequence ID" value="PSR31371.1"/>
    <property type="molecule type" value="Genomic_DNA"/>
</dbReference>
<accession>A0A2T2XA26</accession>
<keyword evidence="3 5" id="KW-1133">Transmembrane helix</keyword>
<sequence>MHYSTLLIRREWRDIIRTRVYWGVTLLLMALTAGILALLPWAQSQIAVTRWAVMAPTAQQAQVIRQDLAAQLAQTPVHVQWTSPAQAAIVLTVRTTAHAAVPDNWARVVVQHGPIPSEKFLQTVLQSAVFTIRLAQQPQQLQAWKTLAQPPAIQVQRRRAAHNAPSAGEAAFSVTSVMMLLLILSIYGQMLVSGVAAEKASRMSEVLMVRVRPTALLFSKWIGTGMAAGIQLGAGLGAGILVWALDPQTQALVRHWGLTTAPLTLWLTILAAFVLGYSVYGGLFMMLGASLSRPEEARNAIGLPTFALMGAYGAVLLAVNAPDRAVTHWLTLVPLFFPFMQPINQGLHVATAPEWILGTALTLATGIGLLWWAARRYHQRLLNPPSRR</sequence>
<keyword evidence="2 5" id="KW-0812">Transmembrane</keyword>
<protein>
    <recommendedName>
        <fullName evidence="6">ABC-2 type transporter transmembrane domain-containing protein</fullName>
    </recommendedName>
</protein>
<evidence type="ECO:0000256" key="3">
    <source>
        <dbReference type="ARBA" id="ARBA00022989"/>
    </source>
</evidence>
<dbReference type="InterPro" id="IPR013525">
    <property type="entry name" value="ABC2_TM"/>
</dbReference>
<evidence type="ECO:0000256" key="1">
    <source>
        <dbReference type="ARBA" id="ARBA00004141"/>
    </source>
</evidence>
<evidence type="ECO:0000313" key="7">
    <source>
        <dbReference type="EMBL" id="PSR31371.1"/>
    </source>
</evidence>
<dbReference type="GO" id="GO:0140359">
    <property type="term" value="F:ABC-type transporter activity"/>
    <property type="evidence" value="ECO:0007669"/>
    <property type="project" value="InterPro"/>
</dbReference>
<comment type="subcellular location">
    <subcellularLocation>
        <location evidence="1">Membrane</location>
        <topology evidence="1">Multi-pass membrane protein</topology>
    </subcellularLocation>
</comment>
<evidence type="ECO:0000256" key="2">
    <source>
        <dbReference type="ARBA" id="ARBA00022692"/>
    </source>
</evidence>
<feature type="transmembrane region" description="Helical" evidence="5">
    <location>
        <begin position="218"/>
        <end position="245"/>
    </location>
</feature>
<feature type="domain" description="ABC-2 type transporter transmembrane" evidence="6">
    <location>
        <begin position="25"/>
        <end position="371"/>
    </location>
</feature>
<feature type="transmembrane region" description="Helical" evidence="5">
    <location>
        <begin position="265"/>
        <end position="288"/>
    </location>
</feature>
<feature type="transmembrane region" description="Helical" evidence="5">
    <location>
        <begin position="177"/>
        <end position="197"/>
    </location>
</feature>
<proteinExistence type="predicted"/>
<reference evidence="7 8" key="1">
    <citation type="journal article" date="2014" name="BMC Genomics">
        <title>Comparison of environmental and isolate Sulfobacillus genomes reveals diverse carbon, sulfur, nitrogen, and hydrogen metabolisms.</title>
        <authorList>
            <person name="Justice N.B."/>
            <person name="Norman A."/>
            <person name="Brown C.T."/>
            <person name="Singh A."/>
            <person name="Thomas B.C."/>
            <person name="Banfield J.F."/>
        </authorList>
    </citation>
    <scope>NUCLEOTIDE SEQUENCE [LARGE SCALE GENOMIC DNA]</scope>
    <source>
        <strain evidence="7">AMDSBA4</strain>
    </source>
</reference>
<feature type="transmembrane region" description="Helical" evidence="5">
    <location>
        <begin position="300"/>
        <end position="319"/>
    </location>
</feature>
<evidence type="ECO:0000313" key="8">
    <source>
        <dbReference type="Proteomes" id="UP000242972"/>
    </source>
</evidence>
<evidence type="ECO:0000259" key="6">
    <source>
        <dbReference type="Pfam" id="PF12698"/>
    </source>
</evidence>
<dbReference type="Proteomes" id="UP000242972">
    <property type="component" value="Unassembled WGS sequence"/>
</dbReference>
<evidence type="ECO:0000256" key="5">
    <source>
        <dbReference type="SAM" id="Phobius"/>
    </source>
</evidence>
<gene>
    <name evidence="7" type="ORF">C7B46_16995</name>
</gene>
<feature type="transmembrane region" description="Helical" evidence="5">
    <location>
        <begin position="20"/>
        <end position="42"/>
    </location>
</feature>
<comment type="caution">
    <text evidence="7">The sequence shown here is derived from an EMBL/GenBank/DDBJ whole genome shotgun (WGS) entry which is preliminary data.</text>
</comment>
<feature type="transmembrane region" description="Helical" evidence="5">
    <location>
        <begin position="355"/>
        <end position="374"/>
    </location>
</feature>
<dbReference type="GO" id="GO:0016020">
    <property type="term" value="C:membrane"/>
    <property type="evidence" value="ECO:0007669"/>
    <property type="project" value="UniProtKB-SubCell"/>
</dbReference>